<feature type="compositionally biased region" description="Low complexity" evidence="1">
    <location>
        <begin position="41"/>
        <end position="61"/>
    </location>
</feature>
<reference evidence="2" key="1">
    <citation type="submission" date="2020-12" db="EMBL/GenBank/DDBJ databases">
        <authorList>
            <consortium name="Molecular Ecology Group"/>
        </authorList>
    </citation>
    <scope>NUCLEOTIDE SEQUENCE</scope>
    <source>
        <strain evidence="2">TBG_1078</strain>
    </source>
</reference>
<gene>
    <name evidence="2" type="ORF">NYPRO_LOCUS20815</name>
</gene>
<feature type="region of interest" description="Disordered" evidence="1">
    <location>
        <begin position="1"/>
        <end position="100"/>
    </location>
</feature>
<evidence type="ECO:0000313" key="2">
    <source>
        <dbReference type="EMBL" id="CAD7688021.1"/>
    </source>
</evidence>
<dbReference type="AlphaFoldDB" id="A0A811ZGS6"/>
<feature type="compositionally biased region" description="Low complexity" evidence="1">
    <location>
        <begin position="81"/>
        <end position="100"/>
    </location>
</feature>
<proteinExistence type="predicted"/>
<keyword evidence="3" id="KW-1185">Reference proteome</keyword>
<name>A0A811ZGS6_NYCPR</name>
<dbReference type="EMBL" id="CAJHUB010000764">
    <property type="protein sequence ID" value="CAD7688021.1"/>
    <property type="molecule type" value="Genomic_DNA"/>
</dbReference>
<feature type="compositionally biased region" description="Gly residues" evidence="1">
    <location>
        <begin position="23"/>
        <end position="40"/>
    </location>
</feature>
<evidence type="ECO:0000256" key="1">
    <source>
        <dbReference type="SAM" id="MobiDB-lite"/>
    </source>
</evidence>
<evidence type="ECO:0000313" key="3">
    <source>
        <dbReference type="Proteomes" id="UP000645828"/>
    </source>
</evidence>
<protein>
    <submittedName>
        <fullName evidence="2">(raccoon dog) hypothetical protein</fullName>
    </submittedName>
</protein>
<dbReference type="Proteomes" id="UP000645828">
    <property type="component" value="Unassembled WGS sequence"/>
</dbReference>
<sequence>MCPRGQTPVGPERRRVGEVGLRAAGGGRPGRPGGSRGQVGCGRPAAGGPRPGKSPGASPAPAGKPPSPQTGGGAARQSHVGGPEPEAGSPGARRAAARLRGSPRGLMSCYCSKYFTCIN</sequence>
<organism evidence="2 3">
    <name type="scientific">Nyctereutes procyonoides</name>
    <name type="common">Raccoon dog</name>
    <name type="synonym">Canis procyonoides</name>
    <dbReference type="NCBI Taxonomy" id="34880"/>
    <lineage>
        <taxon>Eukaryota</taxon>
        <taxon>Metazoa</taxon>
        <taxon>Chordata</taxon>
        <taxon>Craniata</taxon>
        <taxon>Vertebrata</taxon>
        <taxon>Euteleostomi</taxon>
        <taxon>Mammalia</taxon>
        <taxon>Eutheria</taxon>
        <taxon>Laurasiatheria</taxon>
        <taxon>Carnivora</taxon>
        <taxon>Caniformia</taxon>
        <taxon>Canidae</taxon>
        <taxon>Nyctereutes</taxon>
    </lineage>
</organism>
<comment type="caution">
    <text evidence="2">The sequence shown here is derived from an EMBL/GenBank/DDBJ whole genome shotgun (WGS) entry which is preliminary data.</text>
</comment>
<accession>A0A811ZGS6</accession>